<feature type="transmembrane region" description="Helical" evidence="3">
    <location>
        <begin position="1052"/>
        <end position="1075"/>
    </location>
</feature>
<feature type="transmembrane region" description="Helical" evidence="3">
    <location>
        <begin position="219"/>
        <end position="242"/>
    </location>
</feature>
<evidence type="ECO:0000259" key="4">
    <source>
        <dbReference type="Pfam" id="PF02714"/>
    </source>
</evidence>
<feature type="coiled-coil region" evidence="1">
    <location>
        <begin position="768"/>
        <end position="795"/>
    </location>
</feature>
<evidence type="ECO:0000256" key="2">
    <source>
        <dbReference type="SAM" id="MobiDB-lite"/>
    </source>
</evidence>
<dbReference type="InterPro" id="IPR045122">
    <property type="entry name" value="Csc1-like"/>
</dbReference>
<feature type="transmembrane region" description="Helical" evidence="3">
    <location>
        <begin position="1096"/>
        <end position="1115"/>
    </location>
</feature>
<feature type="compositionally biased region" description="Low complexity" evidence="2">
    <location>
        <begin position="68"/>
        <end position="78"/>
    </location>
</feature>
<feature type="compositionally biased region" description="Basic and acidic residues" evidence="2">
    <location>
        <begin position="681"/>
        <end position="719"/>
    </location>
</feature>
<accession>A0A0B7F8D2</accession>
<evidence type="ECO:0000256" key="1">
    <source>
        <dbReference type="SAM" id="Coils"/>
    </source>
</evidence>
<keyword evidence="3" id="KW-1133">Transmembrane helix</keyword>
<gene>
    <name evidence="5" type="ORF">RSOLAG1IB_01033</name>
</gene>
<protein>
    <recommendedName>
        <fullName evidence="4">CSC1/OSCA1-like 7TM region domain-containing protein</fullName>
    </recommendedName>
</protein>
<feature type="domain" description="CSC1/OSCA1-like 7TM region" evidence="4">
    <location>
        <begin position="845"/>
        <end position="1113"/>
    </location>
</feature>
<keyword evidence="1" id="KW-0175">Coiled coil</keyword>
<evidence type="ECO:0000313" key="6">
    <source>
        <dbReference type="Proteomes" id="UP000059188"/>
    </source>
</evidence>
<keyword evidence="3" id="KW-0812">Transmembrane</keyword>
<dbReference type="PANTHER" id="PTHR13018:SF5">
    <property type="entry name" value="RE44586P"/>
    <property type="match status" value="1"/>
</dbReference>
<dbReference type="Pfam" id="PF02714">
    <property type="entry name" value="RSN1_7TM"/>
    <property type="match status" value="1"/>
</dbReference>
<dbReference type="OrthoDB" id="2591106at2759"/>
<dbReference type="GO" id="GO:0005227">
    <property type="term" value="F:calcium-activated cation channel activity"/>
    <property type="evidence" value="ECO:0007669"/>
    <property type="project" value="InterPro"/>
</dbReference>
<feature type="region of interest" description="Disordered" evidence="2">
    <location>
        <begin position="385"/>
        <end position="437"/>
    </location>
</feature>
<feature type="transmembrane region" description="Helical" evidence="3">
    <location>
        <begin position="134"/>
        <end position="157"/>
    </location>
</feature>
<feature type="transmembrane region" description="Helical" evidence="3">
    <location>
        <begin position="1025"/>
        <end position="1046"/>
    </location>
</feature>
<dbReference type="Proteomes" id="UP000059188">
    <property type="component" value="Unassembled WGS sequence"/>
</dbReference>
<proteinExistence type="predicted"/>
<feature type="transmembrane region" description="Helical" evidence="3">
    <location>
        <begin position="1121"/>
        <end position="1144"/>
    </location>
</feature>
<feature type="compositionally biased region" description="Low complexity" evidence="2">
    <location>
        <begin position="720"/>
        <end position="732"/>
    </location>
</feature>
<feature type="region of interest" description="Disordered" evidence="2">
    <location>
        <begin position="54"/>
        <end position="78"/>
    </location>
</feature>
<feature type="compositionally biased region" description="Polar residues" evidence="2">
    <location>
        <begin position="54"/>
        <end position="67"/>
    </location>
</feature>
<dbReference type="STRING" id="1108050.A0A0B7F8D2"/>
<reference evidence="5 6" key="1">
    <citation type="submission" date="2014-11" db="EMBL/GenBank/DDBJ databases">
        <authorList>
            <person name="Wibberg Daniel"/>
        </authorList>
    </citation>
    <scope>NUCLEOTIDE SEQUENCE [LARGE SCALE GENOMIC DNA]</scope>
    <source>
        <strain evidence="5">Rhizoctonia solani AG1-IB 7/3/14</strain>
    </source>
</reference>
<dbReference type="PANTHER" id="PTHR13018">
    <property type="entry name" value="PROBABLE MEMBRANE PROTEIN DUF221-RELATED"/>
    <property type="match status" value="1"/>
</dbReference>
<feature type="compositionally biased region" description="Basic and acidic residues" evidence="2">
    <location>
        <begin position="416"/>
        <end position="431"/>
    </location>
</feature>
<feature type="region of interest" description="Disordered" evidence="2">
    <location>
        <begin position="614"/>
        <end position="752"/>
    </location>
</feature>
<keyword evidence="6" id="KW-1185">Reference proteome</keyword>
<name>A0A0B7F8D2_THACB</name>
<feature type="region of interest" description="Disordered" evidence="2">
    <location>
        <begin position="476"/>
        <end position="532"/>
    </location>
</feature>
<feature type="transmembrane region" description="Helical" evidence="3">
    <location>
        <begin position="980"/>
        <end position="1004"/>
    </location>
</feature>
<evidence type="ECO:0000256" key="3">
    <source>
        <dbReference type="SAM" id="Phobius"/>
    </source>
</evidence>
<sequence>MAFRNIPRHSLSEFNSLSTLSQLSTLTQVSYTSFSPTDGITSLSFTSQITNGPFPSATPTGIPTSTEGASSQSSGDLGSASTSASASLTTAFSTTLTLPSTTIVTTSLSEIPNSAPAPSIVSLDPVCAGQGIDAAATGVIASLVLTIAVGIVIWLLFAVIRPRIPALYAAREWFVQPNLRPSPLRSTLWAFLFPPVPLVPDLSSHAPFPSDGELAQRTLWVAFLLVFGWTIVGLVGALPLYLVDTPCLGYSYPRAVFGGRVSTLQDLSLLRLLKMYDEGTVSTNYDIGLGRRAIVDGDDRTLAARTRIIILTIFVIVLFAFPALFKLLREWTNVLTCRRRWLEELHSVDVVWLRADRAPGFQGWGEGRVKDLLVRCGLTSKLGGEGNISRSGGSGGRSASTRSPGPMRSLGGSGDGHARRNHGPEMERAPDEGGEVDVHSVFTIVDTSRLEELIRERTTVLDNLEVAETYYIRSFQVSTSSPGSDEETSEGEERHSGPRISRPLPLGGRRRDRINQLGPGEHGGPTPTSYVAPSQYYKLRNVKGITGGRITSSNDSLAFRISQRVIGSRFQEVTRESISFGRLPLGSKVRMAHTGELAAVPPTPAVHDAFPGTGTGSESLGTFGPNRPPIDEESWEMTDVPSETRRGASWLSSTAVGTGTGGPSKAATVRESVASPKPIRRMRESNDPYTHRETPDTFGRRDTSDEYRRRATMDSRREAGTTTPTPTPGRTSAARRRSADHSSTHRQPVVRPISGLDHGTLALVYDDIRTWRSRLKALNAEIAEAQQEAYNAIAEGRQVKGWLFVGRNVRYLASTESIEGRAKADIRWRELQLGEQGGLWSDLRYWIVVALVAILLAASLIPVAGLALAGAPDIAHYLPFLARLSGRDNLGASIATTIAPAIAATLFIAIALLAVNRAARLSGPASISAERLRAFKATFYVLTFVATAWIIAAGALIFGIEAFDARSQRPRTVANGTTYIAVLLLVIVLNVAVIAPGLQMLQPIRAWKMYQAKRKAITPRQRFRALYPASFNPIYASGCCVLAIIFASTFSLIFPLIGPPILLLVLLSLVAYRYLVGYVWSRTDAPSTGGILQLWLLRRFATLLALQPILLGLILLSRRLWALSGALFGAALVIVAIVEVYCGYKSRNLPERKFSPIVRDSLATFRRSVRGSKSKRRLTIEEDGTSLVSSPMERGGIPRGSIASVLDMMSITLNVMPSPNRPKDAVPVETEDIDDLVSTERAVHTYPGAAPMIPSTDHATETAGLLYPPELLAPPPMIWLPNDRSGIARSEAYDLGRYHDLETILDPGDYTTEASSMGRRSTERTPTPKH</sequence>
<dbReference type="GO" id="GO:0005886">
    <property type="term" value="C:plasma membrane"/>
    <property type="evidence" value="ECO:0007669"/>
    <property type="project" value="TreeGrafter"/>
</dbReference>
<dbReference type="InterPro" id="IPR003864">
    <property type="entry name" value="CSC1/OSCA1-like_7TM"/>
</dbReference>
<feature type="transmembrane region" description="Helical" evidence="3">
    <location>
        <begin position="845"/>
        <end position="870"/>
    </location>
</feature>
<feature type="compositionally biased region" description="Low complexity" evidence="2">
    <location>
        <begin position="387"/>
        <end position="405"/>
    </location>
</feature>
<feature type="transmembrane region" description="Helical" evidence="3">
    <location>
        <begin position="308"/>
        <end position="328"/>
    </location>
</feature>
<organism evidence="5 6">
    <name type="scientific">Thanatephorus cucumeris (strain AG1-IB / isolate 7/3/14)</name>
    <name type="common">Lettuce bottom rot fungus</name>
    <name type="synonym">Rhizoctonia solani</name>
    <dbReference type="NCBI Taxonomy" id="1108050"/>
    <lineage>
        <taxon>Eukaryota</taxon>
        <taxon>Fungi</taxon>
        <taxon>Dikarya</taxon>
        <taxon>Basidiomycota</taxon>
        <taxon>Agaricomycotina</taxon>
        <taxon>Agaricomycetes</taxon>
        <taxon>Cantharellales</taxon>
        <taxon>Ceratobasidiaceae</taxon>
        <taxon>Rhizoctonia</taxon>
        <taxon>Rhizoctonia solani AG-1</taxon>
    </lineage>
</organism>
<feature type="compositionally biased region" description="Low complexity" evidence="2">
    <location>
        <begin position="498"/>
        <end position="507"/>
    </location>
</feature>
<dbReference type="EMBL" id="LN679100">
    <property type="protein sequence ID" value="CEL52492.1"/>
    <property type="molecule type" value="Genomic_DNA"/>
</dbReference>
<feature type="transmembrane region" description="Helical" evidence="3">
    <location>
        <begin position="890"/>
        <end position="916"/>
    </location>
</feature>
<keyword evidence="3" id="KW-0472">Membrane</keyword>
<feature type="region of interest" description="Disordered" evidence="2">
    <location>
        <begin position="1308"/>
        <end position="1330"/>
    </location>
</feature>
<evidence type="ECO:0000313" key="5">
    <source>
        <dbReference type="EMBL" id="CEL52492.1"/>
    </source>
</evidence>
<feature type="transmembrane region" description="Helical" evidence="3">
    <location>
        <begin position="937"/>
        <end position="960"/>
    </location>
</feature>